<dbReference type="Gene3D" id="3.40.50.150">
    <property type="entry name" value="Vaccinia Virus protein VP39"/>
    <property type="match status" value="1"/>
</dbReference>
<dbReference type="GO" id="GO:0006596">
    <property type="term" value="P:polyamine biosynthetic process"/>
    <property type="evidence" value="ECO:0007669"/>
    <property type="project" value="UniProtKB-UniRule"/>
</dbReference>
<keyword evidence="2 4" id="KW-0808">Transferase</keyword>
<reference evidence="6" key="1">
    <citation type="journal article" date="2012" name="Science">
        <title>Fermentation, hydrogen, and sulfur metabolism in multiple uncultivated bacterial phyla.</title>
        <authorList>
            <person name="Wrighton K.C."/>
            <person name="Thomas B.C."/>
            <person name="Sharon I."/>
            <person name="Miller C.S."/>
            <person name="Castelle C.J."/>
            <person name="VerBerkmoes N.C."/>
            <person name="Wilkins M.J."/>
            <person name="Hettich R.L."/>
            <person name="Lipton M.S."/>
            <person name="Williams K.H."/>
            <person name="Long P.E."/>
            <person name="Banfield J.F."/>
        </authorList>
    </citation>
    <scope>NUCLEOTIDE SEQUENCE [LARGE SCALE GENOMIC DNA]</scope>
</reference>
<dbReference type="Pfam" id="PF01564">
    <property type="entry name" value="Spermine_synth"/>
    <property type="match status" value="1"/>
</dbReference>
<dbReference type="InterPro" id="IPR030374">
    <property type="entry name" value="PABS"/>
</dbReference>
<dbReference type="PANTHER" id="PTHR43317:SF1">
    <property type="entry name" value="THERMOSPERMINE SYNTHASE ACAULIS5"/>
    <property type="match status" value="1"/>
</dbReference>
<sequence length="163" mass="18748">KRIKNQESRIKSCLILGVGGGTVVQILKNNYPDVAIIGIEIDSVMVEIAQKYFNLIPSLSVNLIVADVQTWIKSDKMKNYFDLIVTDLYIGKFNPEFSRKKEFLNKLKNLLSSSGIILYNAHYQKETPVEFKKFVRSCKSVFNNSQEVFSYPYNRVLLLKIDD</sequence>
<gene>
    <name evidence="6" type="ORF">ACD_71C00021G0001</name>
</gene>
<evidence type="ECO:0000313" key="6">
    <source>
        <dbReference type="EMBL" id="EKD44743.1"/>
    </source>
</evidence>
<dbReference type="GO" id="GO:0016740">
    <property type="term" value="F:transferase activity"/>
    <property type="evidence" value="ECO:0007669"/>
    <property type="project" value="UniProtKB-UniRule"/>
</dbReference>
<proteinExistence type="inferred from homology"/>
<comment type="similarity">
    <text evidence="1">Belongs to the spermidine/spermine synthase family.</text>
</comment>
<feature type="active site" description="Proton acceptor" evidence="4">
    <location>
        <position position="87"/>
    </location>
</feature>
<organism evidence="6">
    <name type="scientific">uncultured bacterium</name>
    <name type="common">gcode 4</name>
    <dbReference type="NCBI Taxonomy" id="1234023"/>
    <lineage>
        <taxon>Bacteria</taxon>
        <taxon>environmental samples</taxon>
    </lineage>
</organism>
<accession>K1ZK01</accession>
<dbReference type="EMBL" id="AMFJ01028752">
    <property type="protein sequence ID" value="EKD44743.1"/>
    <property type="molecule type" value="Genomic_DNA"/>
</dbReference>
<keyword evidence="3 4" id="KW-0620">Polyamine biosynthesis</keyword>
<evidence type="ECO:0000256" key="4">
    <source>
        <dbReference type="PROSITE-ProRule" id="PRU00354"/>
    </source>
</evidence>
<feature type="domain" description="PABS" evidence="5">
    <location>
        <begin position="1"/>
        <end position="163"/>
    </location>
</feature>
<dbReference type="PANTHER" id="PTHR43317">
    <property type="entry name" value="THERMOSPERMINE SYNTHASE ACAULIS5"/>
    <property type="match status" value="1"/>
</dbReference>
<evidence type="ECO:0000256" key="1">
    <source>
        <dbReference type="ARBA" id="ARBA00007867"/>
    </source>
</evidence>
<dbReference type="PROSITE" id="PS51006">
    <property type="entry name" value="PABS_2"/>
    <property type="match status" value="1"/>
</dbReference>
<evidence type="ECO:0000256" key="3">
    <source>
        <dbReference type="ARBA" id="ARBA00023115"/>
    </source>
</evidence>
<feature type="non-terminal residue" evidence="6">
    <location>
        <position position="1"/>
    </location>
</feature>
<dbReference type="AlphaFoldDB" id="K1ZK01"/>
<evidence type="ECO:0000256" key="2">
    <source>
        <dbReference type="ARBA" id="ARBA00022679"/>
    </source>
</evidence>
<dbReference type="InterPro" id="IPR029063">
    <property type="entry name" value="SAM-dependent_MTases_sf"/>
</dbReference>
<dbReference type="CDD" id="cd02440">
    <property type="entry name" value="AdoMet_MTases"/>
    <property type="match status" value="1"/>
</dbReference>
<protein>
    <recommendedName>
        <fullName evidence="5">PABS domain-containing protein</fullName>
    </recommendedName>
</protein>
<evidence type="ECO:0000259" key="5">
    <source>
        <dbReference type="PROSITE" id="PS51006"/>
    </source>
</evidence>
<comment type="caution">
    <text evidence="6">The sequence shown here is derived from an EMBL/GenBank/DDBJ whole genome shotgun (WGS) entry which is preliminary data.</text>
</comment>
<name>K1ZK01_9BACT</name>
<dbReference type="SUPFAM" id="SSF53335">
    <property type="entry name" value="S-adenosyl-L-methionine-dependent methyltransferases"/>
    <property type="match status" value="1"/>
</dbReference>